<feature type="compositionally biased region" description="Basic and acidic residues" evidence="1">
    <location>
        <begin position="237"/>
        <end position="251"/>
    </location>
</feature>
<evidence type="ECO:0000313" key="3">
    <source>
        <dbReference type="EMBL" id="KAE8036851.1"/>
    </source>
</evidence>
<name>A0A660KMD8_9ROSI</name>
<dbReference type="EMBL" id="CM017324">
    <property type="protein sequence ID" value="KAE8036851.1"/>
    <property type="molecule type" value="Genomic_DNA"/>
</dbReference>
<dbReference type="AlphaFoldDB" id="A0A660KMD8"/>
<gene>
    <name evidence="3" type="ORF">FH972_009484</name>
</gene>
<keyword evidence="2" id="KW-1133">Transmembrane helix</keyword>
<keyword evidence="2" id="KW-0472">Membrane</keyword>
<feature type="transmembrane region" description="Helical" evidence="2">
    <location>
        <begin position="77"/>
        <end position="96"/>
    </location>
</feature>
<evidence type="ECO:0000313" key="4">
    <source>
        <dbReference type="Proteomes" id="UP000327013"/>
    </source>
</evidence>
<evidence type="ECO:0000256" key="2">
    <source>
        <dbReference type="SAM" id="Phobius"/>
    </source>
</evidence>
<keyword evidence="4" id="KW-1185">Reference proteome</keyword>
<accession>A0A660KMD8</accession>
<reference evidence="3 4" key="1">
    <citation type="submission" date="2019-06" db="EMBL/GenBank/DDBJ databases">
        <title>A chromosomal-level reference genome of Carpinus fangiana (Coryloideae, Betulaceae).</title>
        <authorList>
            <person name="Yang X."/>
            <person name="Wang Z."/>
            <person name="Zhang L."/>
            <person name="Hao G."/>
            <person name="Liu J."/>
            <person name="Yang Y."/>
        </authorList>
    </citation>
    <scope>NUCLEOTIDE SEQUENCE [LARGE SCALE GENOMIC DNA]</scope>
    <source>
        <strain evidence="3">Cfa_2016G</strain>
        <tissue evidence="3">Leaf</tissue>
    </source>
</reference>
<organism evidence="3 4">
    <name type="scientific">Carpinus fangiana</name>
    <dbReference type="NCBI Taxonomy" id="176857"/>
    <lineage>
        <taxon>Eukaryota</taxon>
        <taxon>Viridiplantae</taxon>
        <taxon>Streptophyta</taxon>
        <taxon>Embryophyta</taxon>
        <taxon>Tracheophyta</taxon>
        <taxon>Spermatophyta</taxon>
        <taxon>Magnoliopsida</taxon>
        <taxon>eudicotyledons</taxon>
        <taxon>Gunneridae</taxon>
        <taxon>Pentapetalae</taxon>
        <taxon>rosids</taxon>
        <taxon>fabids</taxon>
        <taxon>Fagales</taxon>
        <taxon>Betulaceae</taxon>
        <taxon>Carpinus</taxon>
    </lineage>
</organism>
<keyword evidence="2" id="KW-0812">Transmembrane</keyword>
<evidence type="ECO:0000256" key="1">
    <source>
        <dbReference type="SAM" id="MobiDB-lite"/>
    </source>
</evidence>
<sequence>MSRTTTTHAGQPRSFWPPPENSCSTYLSTTKNKHYWSPQGPVLEWFCSIQGHLHDLMRGIGAYYAQRYSKPTPSYSLIFYMVGLHVITSAPTVICITKVKRFRKLMVKVIEKEGHLPTGILVDEAVDDPGLVGRDGYGTPPPPILDFRRRRYFIPGREYCWVRHKNKSGHSKGKCTPLPLENVGLLTFLQKTIQRLQEEARRHEDSLDIGKYDKIPSFNLDHGVSHTGGSSGFSEEADTHQRGRSEEPRLHPAVDFQVPTRYMVYHGHLPRTSPCAQGTVGGLVQIRGRLYGLTAGHTACVGLYTLSELGDFIDPERFGGDYSDGDDDDDDVEISASELNDCLEFVRRRGQHSPENHRRECSIARDPRFFYAVGTSGTNKIYADCNDDMILNDLKEVQDRARAISDQPGSRNSGLDLHGDAVVSWDTGRLDWVVITLPDLTVSFKDSVDHVLLYNSLRFPYLPALDGKILFDHTVNISTSRGLHKGTLLGCPTIFSPRNSSRIWEVYCVWLDERSNVIEEGDCGSWVQSANQVYGHVVAAGYGGRMVYIMPMREVLDALKKELHVEDSEVTLYARDSMTIDSQHGES</sequence>
<proteinExistence type="predicted"/>
<dbReference type="Proteomes" id="UP000327013">
    <property type="component" value="Chromosome 4"/>
</dbReference>
<protein>
    <submittedName>
        <fullName evidence="3">Uncharacterized protein</fullName>
    </submittedName>
</protein>
<feature type="region of interest" description="Disordered" evidence="1">
    <location>
        <begin position="225"/>
        <end position="251"/>
    </location>
</feature>